<dbReference type="EMBL" id="JACICD010000003">
    <property type="protein sequence ID" value="MBB3771558.1"/>
    <property type="molecule type" value="Genomic_DNA"/>
</dbReference>
<dbReference type="AlphaFoldDB" id="A0A839ZA15"/>
<name>A0A839ZA15_9HYPH</name>
<organism evidence="1 2">
    <name type="scientific">Ancylobacter tetraedralis</name>
    <dbReference type="NCBI Taxonomy" id="217068"/>
    <lineage>
        <taxon>Bacteria</taxon>
        <taxon>Pseudomonadati</taxon>
        <taxon>Pseudomonadota</taxon>
        <taxon>Alphaproteobacteria</taxon>
        <taxon>Hyphomicrobiales</taxon>
        <taxon>Xanthobacteraceae</taxon>
        <taxon>Ancylobacter</taxon>
    </lineage>
</organism>
<keyword evidence="2" id="KW-1185">Reference proteome</keyword>
<protein>
    <submittedName>
        <fullName evidence="1">Uncharacterized protein</fullName>
    </submittedName>
</protein>
<evidence type="ECO:0000313" key="2">
    <source>
        <dbReference type="Proteomes" id="UP000533469"/>
    </source>
</evidence>
<gene>
    <name evidence="1" type="ORF">FHS55_002157</name>
</gene>
<dbReference type="RefSeq" id="WP_183189718.1">
    <property type="nucleotide sequence ID" value="NZ_JACICD010000003.1"/>
</dbReference>
<proteinExistence type="predicted"/>
<comment type="caution">
    <text evidence="1">The sequence shown here is derived from an EMBL/GenBank/DDBJ whole genome shotgun (WGS) entry which is preliminary data.</text>
</comment>
<reference evidence="1 2" key="1">
    <citation type="submission" date="2020-08" db="EMBL/GenBank/DDBJ databases">
        <title>Genomic Encyclopedia of Type Strains, Phase IV (KMG-IV): sequencing the most valuable type-strain genomes for metagenomic binning, comparative biology and taxonomic classification.</title>
        <authorList>
            <person name="Goeker M."/>
        </authorList>
    </citation>
    <scope>NUCLEOTIDE SEQUENCE [LARGE SCALE GENOMIC DNA]</scope>
    <source>
        <strain evidence="1 2">DSM 5895</strain>
    </source>
</reference>
<sequence>MFPLTLMPFAPIEAAKRLAEQITRGKVRNRVPHPRNAGMAFGAAFLHARQLHPGASSSLRKLQRGFRIAGRAYEPSDIRATAGKGRGR</sequence>
<accession>A0A839ZA15</accession>
<dbReference type="Proteomes" id="UP000533469">
    <property type="component" value="Unassembled WGS sequence"/>
</dbReference>
<evidence type="ECO:0000313" key="1">
    <source>
        <dbReference type="EMBL" id="MBB3771558.1"/>
    </source>
</evidence>